<organism evidence="4 5">
    <name type="scientific">Flemingia macrophylla</name>
    <dbReference type="NCBI Taxonomy" id="520843"/>
    <lineage>
        <taxon>Eukaryota</taxon>
        <taxon>Viridiplantae</taxon>
        <taxon>Streptophyta</taxon>
        <taxon>Embryophyta</taxon>
        <taxon>Tracheophyta</taxon>
        <taxon>Spermatophyta</taxon>
        <taxon>Magnoliopsida</taxon>
        <taxon>eudicotyledons</taxon>
        <taxon>Gunneridae</taxon>
        <taxon>Pentapetalae</taxon>
        <taxon>rosids</taxon>
        <taxon>fabids</taxon>
        <taxon>Fabales</taxon>
        <taxon>Fabaceae</taxon>
        <taxon>Papilionoideae</taxon>
        <taxon>50 kb inversion clade</taxon>
        <taxon>NPAAA clade</taxon>
        <taxon>indigoferoid/millettioid clade</taxon>
        <taxon>Phaseoleae</taxon>
        <taxon>Flemingia</taxon>
    </lineage>
</organism>
<dbReference type="Proteomes" id="UP001603857">
    <property type="component" value="Unassembled WGS sequence"/>
</dbReference>
<dbReference type="Gene3D" id="3.30.450.40">
    <property type="match status" value="1"/>
</dbReference>
<dbReference type="SUPFAM" id="SSF55781">
    <property type="entry name" value="GAF domain-like"/>
    <property type="match status" value="1"/>
</dbReference>
<feature type="region of interest" description="Disordered" evidence="2">
    <location>
        <begin position="105"/>
        <end position="169"/>
    </location>
</feature>
<gene>
    <name evidence="4" type="ORF">Fmac_002128</name>
</gene>
<evidence type="ECO:0000313" key="4">
    <source>
        <dbReference type="EMBL" id="KAL2348128.1"/>
    </source>
</evidence>
<evidence type="ECO:0000259" key="3">
    <source>
        <dbReference type="PROSITE" id="PS50046"/>
    </source>
</evidence>
<feature type="domain" description="Phytochrome chromophore attachment site" evidence="3">
    <location>
        <begin position="46"/>
        <end position="100"/>
    </location>
</feature>
<evidence type="ECO:0000256" key="1">
    <source>
        <dbReference type="ARBA" id="ARBA00008235"/>
    </source>
</evidence>
<dbReference type="AlphaFoldDB" id="A0ABD1NJU6"/>
<reference evidence="4 5" key="1">
    <citation type="submission" date="2024-08" db="EMBL/GenBank/DDBJ databases">
        <title>Insights into the chromosomal genome structure of Flemingia macrophylla.</title>
        <authorList>
            <person name="Ding Y."/>
            <person name="Zhao Y."/>
            <person name="Bi W."/>
            <person name="Wu M."/>
            <person name="Zhao G."/>
            <person name="Gong Y."/>
            <person name="Li W."/>
            <person name="Zhang P."/>
        </authorList>
    </citation>
    <scope>NUCLEOTIDE SEQUENCE [LARGE SCALE GENOMIC DNA]</scope>
    <source>
        <strain evidence="4">DYQJB</strain>
        <tissue evidence="4">Leaf</tissue>
    </source>
</reference>
<dbReference type="InterPro" id="IPR016132">
    <property type="entry name" value="Phyto_chromo_attachment"/>
</dbReference>
<name>A0ABD1NJU6_9FABA</name>
<feature type="compositionally biased region" description="Acidic residues" evidence="2">
    <location>
        <begin position="139"/>
        <end position="154"/>
    </location>
</feature>
<comment type="caution">
    <text evidence="4">The sequence shown here is derived from an EMBL/GenBank/DDBJ whole genome shotgun (WGS) entry which is preliminary data.</text>
</comment>
<dbReference type="PROSITE" id="PS50046">
    <property type="entry name" value="PHYTOCHROME_2"/>
    <property type="match status" value="1"/>
</dbReference>
<dbReference type="EMBL" id="JBGMDY010000001">
    <property type="protein sequence ID" value="KAL2348128.1"/>
    <property type="molecule type" value="Genomic_DNA"/>
</dbReference>
<keyword evidence="5" id="KW-1185">Reference proteome</keyword>
<proteinExistence type="inferred from homology"/>
<comment type="similarity">
    <text evidence="1">Belongs to the phytochrome family.</text>
</comment>
<protein>
    <recommendedName>
        <fullName evidence="3">Phytochrome chromophore attachment site domain-containing protein</fullName>
    </recommendedName>
</protein>
<dbReference type="Gene3D" id="3.30.450.20">
    <property type="entry name" value="PAS domain"/>
    <property type="match status" value="1"/>
</dbReference>
<dbReference type="InterPro" id="IPR029016">
    <property type="entry name" value="GAF-like_dom_sf"/>
</dbReference>
<feature type="compositionally biased region" description="Low complexity" evidence="2">
    <location>
        <begin position="105"/>
        <end position="115"/>
    </location>
</feature>
<sequence>MSTFAVVINLEPAASSDPTLSIAGDIQSQKLAVYAISYLQSLPAGDLPLLYYTVVHSLCDLTGYDRVMVYKFHNDEHGEVLAESKRPNLEPYISLHYLASPRLRGSSSSRTGLVGFRRESDPGRGPRSASLFDIIREADVEEEEGDREVEEDVVDQGSEVDGNEADHEG</sequence>
<evidence type="ECO:0000256" key="2">
    <source>
        <dbReference type="SAM" id="MobiDB-lite"/>
    </source>
</evidence>
<evidence type="ECO:0000313" key="5">
    <source>
        <dbReference type="Proteomes" id="UP001603857"/>
    </source>
</evidence>
<accession>A0ABD1NJU6</accession>